<evidence type="ECO:0000313" key="2">
    <source>
        <dbReference type="Proteomes" id="UP001472677"/>
    </source>
</evidence>
<protein>
    <submittedName>
        <fullName evidence="1">Uncharacterized protein</fullName>
    </submittedName>
</protein>
<accession>A0ABR2E3H7</accession>
<reference evidence="1 2" key="1">
    <citation type="journal article" date="2024" name="G3 (Bethesda)">
        <title>Genome assembly of Hibiscus sabdariffa L. provides insights into metabolisms of medicinal natural products.</title>
        <authorList>
            <person name="Kim T."/>
        </authorList>
    </citation>
    <scope>NUCLEOTIDE SEQUENCE [LARGE SCALE GENOMIC DNA]</scope>
    <source>
        <strain evidence="1">TK-2024</strain>
        <tissue evidence="1">Old leaves</tissue>
    </source>
</reference>
<comment type="caution">
    <text evidence="1">The sequence shown here is derived from an EMBL/GenBank/DDBJ whole genome shotgun (WGS) entry which is preliminary data.</text>
</comment>
<dbReference type="Proteomes" id="UP001472677">
    <property type="component" value="Unassembled WGS sequence"/>
</dbReference>
<evidence type="ECO:0000313" key="1">
    <source>
        <dbReference type="EMBL" id="KAK8551745.1"/>
    </source>
</evidence>
<keyword evidence="2" id="KW-1185">Reference proteome</keyword>
<proteinExistence type="predicted"/>
<sequence length="156" mass="18524">MTDKEMKAMAVEDKMQDVVKPTYLPHISDEQNRQHLDHIHRLEELHAAVVLITVHPGRRIHLDTRPAMFEPHVQNNQLMVKFVVVDEIRHVLPRVKLNHSNDCRRKAKVRDFGDFRPLAKLPGLVRFVTHHEDEFYIVASPHHLEQSLYQEQQWPW</sequence>
<dbReference type="EMBL" id="JBBPBM010000020">
    <property type="protein sequence ID" value="KAK8551745.1"/>
    <property type="molecule type" value="Genomic_DNA"/>
</dbReference>
<organism evidence="1 2">
    <name type="scientific">Hibiscus sabdariffa</name>
    <name type="common">roselle</name>
    <dbReference type="NCBI Taxonomy" id="183260"/>
    <lineage>
        <taxon>Eukaryota</taxon>
        <taxon>Viridiplantae</taxon>
        <taxon>Streptophyta</taxon>
        <taxon>Embryophyta</taxon>
        <taxon>Tracheophyta</taxon>
        <taxon>Spermatophyta</taxon>
        <taxon>Magnoliopsida</taxon>
        <taxon>eudicotyledons</taxon>
        <taxon>Gunneridae</taxon>
        <taxon>Pentapetalae</taxon>
        <taxon>rosids</taxon>
        <taxon>malvids</taxon>
        <taxon>Malvales</taxon>
        <taxon>Malvaceae</taxon>
        <taxon>Malvoideae</taxon>
        <taxon>Hibiscus</taxon>
    </lineage>
</organism>
<name>A0ABR2E3H7_9ROSI</name>
<gene>
    <name evidence="1" type="ORF">V6N12_040369</name>
</gene>